<dbReference type="FunFam" id="3.40.50.300:FF:000020">
    <property type="entry name" value="Amino acid ABC transporter ATP-binding component"/>
    <property type="match status" value="1"/>
</dbReference>
<evidence type="ECO:0000313" key="7">
    <source>
        <dbReference type="Proteomes" id="UP000050471"/>
    </source>
</evidence>
<dbReference type="PANTHER" id="PTHR43166">
    <property type="entry name" value="AMINO ACID IMPORT ATP-BINDING PROTEIN"/>
    <property type="match status" value="1"/>
</dbReference>
<evidence type="ECO:0000256" key="2">
    <source>
        <dbReference type="ARBA" id="ARBA00022448"/>
    </source>
</evidence>
<proteinExistence type="inferred from homology"/>
<dbReference type="SMART" id="SM00382">
    <property type="entry name" value="AAA"/>
    <property type="match status" value="1"/>
</dbReference>
<dbReference type="GO" id="GO:0015424">
    <property type="term" value="F:ABC-type amino acid transporter activity"/>
    <property type="evidence" value="ECO:0007669"/>
    <property type="project" value="InterPro"/>
</dbReference>
<keyword evidence="2" id="KW-0813">Transport</keyword>
<dbReference type="GO" id="GO:0016887">
    <property type="term" value="F:ATP hydrolysis activity"/>
    <property type="evidence" value="ECO:0007669"/>
    <property type="project" value="InterPro"/>
</dbReference>
<keyword evidence="7" id="KW-1185">Reference proteome</keyword>
<dbReference type="AlphaFoldDB" id="A0A0P7IJH4"/>
<protein>
    <submittedName>
        <fullName evidence="6">ABC transporter ATP-binding protein</fullName>
    </submittedName>
</protein>
<accession>A0A0P7IJH4</accession>
<feature type="domain" description="ABC transporter" evidence="5">
    <location>
        <begin position="23"/>
        <end position="257"/>
    </location>
</feature>
<dbReference type="GeneID" id="75101934"/>
<comment type="similarity">
    <text evidence="1">Belongs to the ABC transporter superfamily.</text>
</comment>
<dbReference type="InterPro" id="IPR050086">
    <property type="entry name" value="MetN_ABC_transporter-like"/>
</dbReference>
<dbReference type="OrthoDB" id="9802264at2"/>
<comment type="caution">
    <text evidence="6">The sequence shown here is derived from an EMBL/GenBank/DDBJ whole genome shotgun (WGS) entry which is preliminary data.</text>
</comment>
<dbReference type="STRING" id="154981.AKJ29_15590"/>
<evidence type="ECO:0000256" key="3">
    <source>
        <dbReference type="ARBA" id="ARBA00022741"/>
    </source>
</evidence>
<evidence type="ECO:0000259" key="5">
    <source>
        <dbReference type="PROSITE" id="PS50893"/>
    </source>
</evidence>
<dbReference type="Gene3D" id="3.40.50.300">
    <property type="entry name" value="P-loop containing nucleotide triphosphate hydrolases"/>
    <property type="match status" value="1"/>
</dbReference>
<dbReference type="Pfam" id="PF00005">
    <property type="entry name" value="ABC_tran"/>
    <property type="match status" value="1"/>
</dbReference>
<dbReference type="PIRSF" id="PIRSF039085">
    <property type="entry name" value="ABC_ATPase_HisP"/>
    <property type="match status" value="1"/>
</dbReference>
<dbReference type="InterPro" id="IPR030679">
    <property type="entry name" value="ABC_ATPase_HisP-typ"/>
</dbReference>
<dbReference type="InterPro" id="IPR017871">
    <property type="entry name" value="ABC_transporter-like_CS"/>
</dbReference>
<gene>
    <name evidence="6" type="ORF">AKJ29_15590</name>
</gene>
<sequence>MSSITLDRHADRSAMKVSDEVAIEIRGMNKWYGAFHVLRDIDLTVYQGERIVIAGPSGSGKSTLIRCINRLEEHQEGQIIVDGTELTSDLKNVDKVRSEVGMCFQHFNLFPHLTILENCTLAPIWVRKTPRKEAEERAMHFLEKVKIPDQAHKYPGMLSGGQQQRVAIARSLCMMPRIMLFDEPTSALDPEMIKEVLETMVELAEEGMTMLCVTHEMGFAKEVANRVIFMDAGQIVEQNEPEEFFNNPQSERTKLFLSQIL</sequence>
<dbReference type="SUPFAM" id="SSF52540">
    <property type="entry name" value="P-loop containing nucleoside triphosphate hydrolases"/>
    <property type="match status" value="1"/>
</dbReference>
<dbReference type="PROSITE" id="PS50893">
    <property type="entry name" value="ABC_TRANSPORTER_2"/>
    <property type="match status" value="1"/>
</dbReference>
<dbReference type="EMBL" id="LKBA01000004">
    <property type="protein sequence ID" value="KPN64082.1"/>
    <property type="molecule type" value="Genomic_DNA"/>
</dbReference>
<dbReference type="RefSeq" id="WP_055187982.1">
    <property type="nucleotide sequence ID" value="NZ_CP080772.1"/>
</dbReference>
<dbReference type="InterPro" id="IPR027417">
    <property type="entry name" value="P-loop_NTPase"/>
</dbReference>
<keyword evidence="4 6" id="KW-0067">ATP-binding</keyword>
<dbReference type="CDD" id="cd03262">
    <property type="entry name" value="ABC_HisP_GlnQ"/>
    <property type="match status" value="1"/>
</dbReference>
<dbReference type="Proteomes" id="UP000050471">
    <property type="component" value="Unassembled WGS sequence"/>
</dbReference>
<dbReference type="PROSITE" id="PS00211">
    <property type="entry name" value="ABC_TRANSPORTER_1"/>
    <property type="match status" value="1"/>
</dbReference>
<evidence type="ECO:0000256" key="1">
    <source>
        <dbReference type="ARBA" id="ARBA00005417"/>
    </source>
</evidence>
<dbReference type="InterPro" id="IPR003593">
    <property type="entry name" value="AAA+_ATPase"/>
</dbReference>
<evidence type="ECO:0000256" key="4">
    <source>
        <dbReference type="ARBA" id="ARBA00022840"/>
    </source>
</evidence>
<dbReference type="GO" id="GO:0005524">
    <property type="term" value="F:ATP binding"/>
    <property type="evidence" value="ECO:0007669"/>
    <property type="project" value="UniProtKB-KW"/>
</dbReference>
<organism evidence="6 7">
    <name type="scientific">Aliiroseovarius crassostreae</name>
    <dbReference type="NCBI Taxonomy" id="154981"/>
    <lineage>
        <taxon>Bacteria</taxon>
        <taxon>Pseudomonadati</taxon>
        <taxon>Pseudomonadota</taxon>
        <taxon>Alphaproteobacteria</taxon>
        <taxon>Rhodobacterales</taxon>
        <taxon>Paracoccaceae</taxon>
        <taxon>Aliiroseovarius</taxon>
    </lineage>
</organism>
<dbReference type="InterPro" id="IPR003439">
    <property type="entry name" value="ABC_transporter-like_ATP-bd"/>
</dbReference>
<dbReference type="PANTHER" id="PTHR43166:SF4">
    <property type="entry name" value="PHOSPHONATES IMPORT ATP-BINDING PROTEIN PHNC"/>
    <property type="match status" value="1"/>
</dbReference>
<evidence type="ECO:0000313" key="6">
    <source>
        <dbReference type="EMBL" id="KPN64082.1"/>
    </source>
</evidence>
<keyword evidence="3" id="KW-0547">Nucleotide-binding</keyword>
<reference evidence="6 7" key="1">
    <citation type="submission" date="2015-09" db="EMBL/GenBank/DDBJ databases">
        <title>Draft genome sequence of Aliiroseovarius crassostreae CV919-312TSm, the causative agent of Roseovarius Oyster Disease (formerly Juvenile Oyster Disease).</title>
        <authorList>
            <person name="Kessner L."/>
            <person name="Spinard E."/>
            <person name="Nelson D."/>
        </authorList>
    </citation>
    <scope>NUCLEOTIDE SEQUENCE [LARGE SCALE GENOMIC DNA]</scope>
    <source>
        <strain evidence="6 7">CV919-312</strain>
    </source>
</reference>
<name>A0A0P7IJH4_9RHOB</name>